<evidence type="ECO:0000256" key="1">
    <source>
        <dbReference type="ARBA" id="ARBA00022630"/>
    </source>
</evidence>
<dbReference type="Pfam" id="PF01565">
    <property type="entry name" value="FAD_binding_4"/>
    <property type="match status" value="1"/>
</dbReference>
<dbReference type="InterPro" id="IPR006094">
    <property type="entry name" value="Oxid_FAD_bind_N"/>
</dbReference>
<dbReference type="AlphaFoldDB" id="A0A931DFT6"/>
<dbReference type="InterPro" id="IPR016169">
    <property type="entry name" value="FAD-bd_PCMH_sub2"/>
</dbReference>
<evidence type="ECO:0000313" key="4">
    <source>
        <dbReference type="EMBL" id="MBG6087999.1"/>
    </source>
</evidence>
<dbReference type="PANTHER" id="PTHR11748:SF103">
    <property type="entry name" value="GLYCOLATE OXIDASE SUBUNIT GLCE"/>
    <property type="match status" value="1"/>
</dbReference>
<dbReference type="Gene3D" id="3.30.465.10">
    <property type="match status" value="1"/>
</dbReference>
<dbReference type="GO" id="GO:0071949">
    <property type="term" value="F:FAD binding"/>
    <property type="evidence" value="ECO:0007669"/>
    <property type="project" value="InterPro"/>
</dbReference>
<dbReference type="InterPro" id="IPR016164">
    <property type="entry name" value="FAD-linked_Oxase-like_C"/>
</dbReference>
<organism evidence="4 5">
    <name type="scientific">Actinomadura viridis</name>
    <dbReference type="NCBI Taxonomy" id="58110"/>
    <lineage>
        <taxon>Bacteria</taxon>
        <taxon>Bacillati</taxon>
        <taxon>Actinomycetota</taxon>
        <taxon>Actinomycetes</taxon>
        <taxon>Streptosporangiales</taxon>
        <taxon>Thermomonosporaceae</taxon>
        <taxon>Actinomadura</taxon>
    </lineage>
</organism>
<dbReference type="InterPro" id="IPR036318">
    <property type="entry name" value="FAD-bd_PCMH-like_sf"/>
</dbReference>
<evidence type="ECO:0000259" key="3">
    <source>
        <dbReference type="PROSITE" id="PS51387"/>
    </source>
</evidence>
<evidence type="ECO:0000256" key="2">
    <source>
        <dbReference type="ARBA" id="ARBA00022827"/>
    </source>
</evidence>
<dbReference type="PANTHER" id="PTHR11748">
    <property type="entry name" value="D-LACTATE DEHYDROGENASE"/>
    <property type="match status" value="1"/>
</dbReference>
<keyword evidence="5" id="KW-1185">Reference proteome</keyword>
<name>A0A931DFT6_9ACTN</name>
<dbReference type="EMBL" id="JADOUA010000001">
    <property type="protein sequence ID" value="MBG6087999.1"/>
    <property type="molecule type" value="Genomic_DNA"/>
</dbReference>
<dbReference type="SUPFAM" id="SSF55103">
    <property type="entry name" value="FAD-linked oxidases, C-terminal domain"/>
    <property type="match status" value="1"/>
</dbReference>
<feature type="domain" description="FAD-binding PCMH-type" evidence="3">
    <location>
        <begin position="26"/>
        <end position="204"/>
    </location>
</feature>
<keyword evidence="2" id="KW-0274">FAD</keyword>
<proteinExistence type="predicted"/>
<reference evidence="4" key="1">
    <citation type="submission" date="2020-11" db="EMBL/GenBank/DDBJ databases">
        <title>Sequencing the genomes of 1000 actinobacteria strains.</title>
        <authorList>
            <person name="Klenk H.-P."/>
        </authorList>
    </citation>
    <scope>NUCLEOTIDE SEQUENCE</scope>
    <source>
        <strain evidence="4">DSM 43175</strain>
    </source>
</reference>
<dbReference type="GO" id="GO:0003824">
    <property type="term" value="F:catalytic activity"/>
    <property type="evidence" value="ECO:0007669"/>
    <property type="project" value="InterPro"/>
</dbReference>
<evidence type="ECO:0000313" key="5">
    <source>
        <dbReference type="Proteomes" id="UP000614047"/>
    </source>
</evidence>
<comment type="caution">
    <text evidence="4">The sequence shown here is derived from an EMBL/GenBank/DDBJ whole genome shotgun (WGS) entry which is preliminary data.</text>
</comment>
<dbReference type="Proteomes" id="UP000614047">
    <property type="component" value="Unassembled WGS sequence"/>
</dbReference>
<dbReference type="SUPFAM" id="SSF56176">
    <property type="entry name" value="FAD-binding/transporter-associated domain-like"/>
    <property type="match status" value="1"/>
</dbReference>
<accession>A0A931DFT6</accession>
<gene>
    <name evidence="4" type="ORF">IW256_002112</name>
</gene>
<dbReference type="RefSeq" id="WP_197010785.1">
    <property type="nucleotide sequence ID" value="NZ_BAABES010000008.1"/>
</dbReference>
<keyword evidence="1" id="KW-0285">Flavoprotein</keyword>
<protein>
    <submittedName>
        <fullName evidence="4">Glycolate oxidase FAD binding subunit</fullName>
    </submittedName>
</protein>
<dbReference type="PROSITE" id="PS51387">
    <property type="entry name" value="FAD_PCMH"/>
    <property type="match status" value="1"/>
</dbReference>
<sequence length="415" mass="41932">MGGQALDALAKVCGDVRPGEPAEGVLGVVPGVVAAPASVAEAAEVMRVAAEESLAVVPRGAETRLDWGTPPLRCDLLLDTARLDRVVEHAAGDLVVTAEAGLGMDRLAEVLASRGQRLALDTPLPGSTVGGTIATAAAGPLRLLYGTPRDLVIGLTVVRADGRVARSGGKVVKNVAGYDLGRLFSGSYGTLGLIVEATFRLHPVPAARAFLTRAVPDAARAHEAVQAVLHSPAAPSAVECVTPAGNGGDGEAGGIVVGVLLEGVPEGVAARTGQLRALLGEDTAVAPDPPEWWGAYPDGTTLIDVTAPPSALAGLLAAAEAAGPGAALSWSAAGRGHVGLSGEAAPGDVARTLGRLRGLPDGPRRCAAVVRYAPEAVRAEVDPWGPVPALSLMRGVKDQFDPDHRMSPGRFVGGL</sequence>
<dbReference type="InterPro" id="IPR016166">
    <property type="entry name" value="FAD-bd_PCMH"/>
</dbReference>